<evidence type="ECO:0000259" key="5">
    <source>
        <dbReference type="PROSITE" id="PS50977"/>
    </source>
</evidence>
<feature type="domain" description="HTH tetR-type" evidence="5">
    <location>
        <begin position="10"/>
        <end position="70"/>
    </location>
</feature>
<comment type="caution">
    <text evidence="6">The sequence shown here is derived from an EMBL/GenBank/DDBJ whole genome shotgun (WGS) entry which is preliminary data.</text>
</comment>
<organism evidence="6 7">
    <name type="scientific">Paractinoplanes globisporus</name>
    <dbReference type="NCBI Taxonomy" id="113565"/>
    <lineage>
        <taxon>Bacteria</taxon>
        <taxon>Bacillati</taxon>
        <taxon>Actinomycetota</taxon>
        <taxon>Actinomycetes</taxon>
        <taxon>Micromonosporales</taxon>
        <taxon>Micromonosporaceae</taxon>
        <taxon>Paractinoplanes</taxon>
    </lineage>
</organism>
<evidence type="ECO:0000256" key="3">
    <source>
        <dbReference type="ARBA" id="ARBA00023163"/>
    </source>
</evidence>
<keyword evidence="7" id="KW-1185">Reference proteome</keyword>
<gene>
    <name evidence="6" type="ORF">ACFY35_21380</name>
</gene>
<dbReference type="SUPFAM" id="SSF46689">
    <property type="entry name" value="Homeodomain-like"/>
    <property type="match status" value="1"/>
</dbReference>
<accession>A0ABW6WFC2</accession>
<protein>
    <submittedName>
        <fullName evidence="6">TetR family transcriptional regulator</fullName>
    </submittedName>
</protein>
<evidence type="ECO:0000256" key="2">
    <source>
        <dbReference type="ARBA" id="ARBA00023125"/>
    </source>
</evidence>
<evidence type="ECO:0000313" key="6">
    <source>
        <dbReference type="EMBL" id="MFF5292001.1"/>
    </source>
</evidence>
<evidence type="ECO:0000256" key="4">
    <source>
        <dbReference type="PROSITE-ProRule" id="PRU00335"/>
    </source>
</evidence>
<feature type="DNA-binding region" description="H-T-H motif" evidence="4">
    <location>
        <begin position="33"/>
        <end position="52"/>
    </location>
</feature>
<dbReference type="PROSITE" id="PS50977">
    <property type="entry name" value="HTH_TETR_2"/>
    <property type="match status" value="1"/>
</dbReference>
<dbReference type="RefSeq" id="WP_157295318.1">
    <property type="nucleotide sequence ID" value="NZ_JBIAZU010000004.1"/>
</dbReference>
<sequence length="194" mass="20775">MARTVGSAAEDTRRRILDAATELFHERGYAGTSIRHITERLGMTKGALYYHFTSKDELLYAMVTPLLEAVATFLGTLRDAGTVSPGLVRELVDILDANAPLVRSLASDPAVTRAKLEGRGITAPFAELERNFTSSTDATTAIRVRCALGLIFTSILGPPHEQPDSACGPARRLTEPEKQFVTAAALAVLAVPAP</sequence>
<reference evidence="6 7" key="1">
    <citation type="submission" date="2024-10" db="EMBL/GenBank/DDBJ databases">
        <title>The Natural Products Discovery Center: Release of the First 8490 Sequenced Strains for Exploring Actinobacteria Biosynthetic Diversity.</title>
        <authorList>
            <person name="Kalkreuter E."/>
            <person name="Kautsar S.A."/>
            <person name="Yang D."/>
            <person name="Bader C.D."/>
            <person name="Teijaro C.N."/>
            <person name="Fluegel L."/>
            <person name="Davis C.M."/>
            <person name="Simpson J.R."/>
            <person name="Lauterbach L."/>
            <person name="Steele A.D."/>
            <person name="Gui C."/>
            <person name="Meng S."/>
            <person name="Li G."/>
            <person name="Viehrig K."/>
            <person name="Ye F."/>
            <person name="Su P."/>
            <person name="Kiefer A.F."/>
            <person name="Nichols A."/>
            <person name="Cepeda A.J."/>
            <person name="Yan W."/>
            <person name="Fan B."/>
            <person name="Jiang Y."/>
            <person name="Adhikari A."/>
            <person name="Zheng C.-J."/>
            <person name="Schuster L."/>
            <person name="Cowan T.M."/>
            <person name="Smanski M.J."/>
            <person name="Chevrette M.G."/>
            <person name="De Carvalho L.P.S."/>
            <person name="Shen B."/>
        </authorList>
    </citation>
    <scope>NUCLEOTIDE SEQUENCE [LARGE SCALE GENOMIC DNA]</scope>
    <source>
        <strain evidence="6 7">NPDC000087</strain>
    </source>
</reference>
<dbReference type="PANTHER" id="PTHR30055">
    <property type="entry name" value="HTH-TYPE TRANSCRIPTIONAL REGULATOR RUTR"/>
    <property type="match status" value="1"/>
</dbReference>
<dbReference type="PANTHER" id="PTHR30055:SF234">
    <property type="entry name" value="HTH-TYPE TRANSCRIPTIONAL REGULATOR BETI"/>
    <property type="match status" value="1"/>
</dbReference>
<evidence type="ECO:0000256" key="1">
    <source>
        <dbReference type="ARBA" id="ARBA00023015"/>
    </source>
</evidence>
<keyword evidence="3" id="KW-0804">Transcription</keyword>
<dbReference type="InterPro" id="IPR001647">
    <property type="entry name" value="HTH_TetR"/>
</dbReference>
<evidence type="ECO:0000313" key="7">
    <source>
        <dbReference type="Proteomes" id="UP001602245"/>
    </source>
</evidence>
<dbReference type="InterPro" id="IPR050109">
    <property type="entry name" value="HTH-type_TetR-like_transc_reg"/>
</dbReference>
<dbReference type="EMBL" id="JBIAZU010000004">
    <property type="protein sequence ID" value="MFF5292001.1"/>
    <property type="molecule type" value="Genomic_DNA"/>
</dbReference>
<dbReference type="Proteomes" id="UP001602245">
    <property type="component" value="Unassembled WGS sequence"/>
</dbReference>
<dbReference type="PRINTS" id="PR00455">
    <property type="entry name" value="HTHTETR"/>
</dbReference>
<proteinExistence type="predicted"/>
<dbReference type="InterPro" id="IPR009057">
    <property type="entry name" value="Homeodomain-like_sf"/>
</dbReference>
<dbReference type="Pfam" id="PF00440">
    <property type="entry name" value="TetR_N"/>
    <property type="match status" value="1"/>
</dbReference>
<dbReference type="Gene3D" id="1.10.357.10">
    <property type="entry name" value="Tetracycline Repressor, domain 2"/>
    <property type="match status" value="1"/>
</dbReference>
<keyword evidence="2 4" id="KW-0238">DNA-binding</keyword>
<name>A0ABW6WFC2_9ACTN</name>
<keyword evidence="1" id="KW-0805">Transcription regulation</keyword>